<evidence type="ECO:0000256" key="1">
    <source>
        <dbReference type="ARBA" id="ARBA00010641"/>
    </source>
</evidence>
<dbReference type="Pfam" id="PF08281">
    <property type="entry name" value="Sigma70_r4_2"/>
    <property type="match status" value="1"/>
</dbReference>
<dbReference type="Pfam" id="PF04542">
    <property type="entry name" value="Sigma70_r2"/>
    <property type="match status" value="1"/>
</dbReference>
<feature type="domain" description="RNA polymerase sigma factor 70 region 4 type 2" evidence="7">
    <location>
        <begin position="118"/>
        <end position="167"/>
    </location>
</feature>
<comment type="similarity">
    <text evidence="1">Belongs to the sigma-70 factor family. ECF subfamily.</text>
</comment>
<dbReference type="EMBL" id="PVYX01000001">
    <property type="protein sequence ID" value="PRX57139.1"/>
    <property type="molecule type" value="Genomic_DNA"/>
</dbReference>
<protein>
    <submittedName>
        <fullName evidence="8">RNA polymerase sigma-70 factor (ECF subfamily)</fullName>
    </submittedName>
</protein>
<dbReference type="Gene3D" id="1.10.10.10">
    <property type="entry name" value="Winged helix-like DNA-binding domain superfamily/Winged helix DNA-binding domain"/>
    <property type="match status" value="1"/>
</dbReference>
<feature type="domain" description="RNA polymerase sigma-70 region 2" evidence="6">
    <location>
        <begin position="17"/>
        <end position="83"/>
    </location>
</feature>
<dbReference type="InterPro" id="IPR013325">
    <property type="entry name" value="RNA_pol_sigma_r2"/>
</dbReference>
<evidence type="ECO:0000256" key="4">
    <source>
        <dbReference type="ARBA" id="ARBA00023125"/>
    </source>
</evidence>
<keyword evidence="9" id="KW-1185">Reference proteome</keyword>
<dbReference type="GO" id="GO:0006352">
    <property type="term" value="P:DNA-templated transcription initiation"/>
    <property type="evidence" value="ECO:0007669"/>
    <property type="project" value="InterPro"/>
</dbReference>
<dbReference type="Proteomes" id="UP000237640">
    <property type="component" value="Unassembled WGS sequence"/>
</dbReference>
<evidence type="ECO:0000256" key="5">
    <source>
        <dbReference type="ARBA" id="ARBA00023163"/>
    </source>
</evidence>
<dbReference type="GO" id="GO:0016987">
    <property type="term" value="F:sigma factor activity"/>
    <property type="evidence" value="ECO:0007669"/>
    <property type="project" value="UniProtKB-KW"/>
</dbReference>
<dbReference type="InterPro" id="IPR013249">
    <property type="entry name" value="RNA_pol_sigma70_r4_t2"/>
</dbReference>
<gene>
    <name evidence="8" type="ORF">CLV81_1140</name>
</gene>
<accession>A0A2T0MHU1</accession>
<dbReference type="RefSeq" id="WP_106144051.1">
    <property type="nucleotide sequence ID" value="NZ_PVYX01000001.1"/>
</dbReference>
<keyword evidence="4" id="KW-0238">DNA-binding</keyword>
<dbReference type="AlphaFoldDB" id="A0A2T0MHU1"/>
<evidence type="ECO:0000256" key="3">
    <source>
        <dbReference type="ARBA" id="ARBA00023082"/>
    </source>
</evidence>
<evidence type="ECO:0000259" key="7">
    <source>
        <dbReference type="Pfam" id="PF08281"/>
    </source>
</evidence>
<dbReference type="Gene3D" id="1.10.1740.10">
    <property type="match status" value="1"/>
</dbReference>
<dbReference type="GO" id="GO:0003677">
    <property type="term" value="F:DNA binding"/>
    <property type="evidence" value="ECO:0007669"/>
    <property type="project" value="UniProtKB-KW"/>
</dbReference>
<keyword evidence="2" id="KW-0805">Transcription regulation</keyword>
<dbReference type="InterPro" id="IPR036388">
    <property type="entry name" value="WH-like_DNA-bd_sf"/>
</dbReference>
<evidence type="ECO:0000313" key="8">
    <source>
        <dbReference type="EMBL" id="PRX57139.1"/>
    </source>
</evidence>
<dbReference type="PANTHER" id="PTHR43133">
    <property type="entry name" value="RNA POLYMERASE ECF-TYPE SIGMA FACTO"/>
    <property type="match status" value="1"/>
</dbReference>
<dbReference type="InterPro" id="IPR007627">
    <property type="entry name" value="RNA_pol_sigma70_r2"/>
</dbReference>
<proteinExistence type="inferred from homology"/>
<keyword evidence="5" id="KW-0804">Transcription</keyword>
<organism evidence="8 9">
    <name type="scientific">Flagellimonas meridianipacifica</name>
    <dbReference type="NCBI Taxonomy" id="1080225"/>
    <lineage>
        <taxon>Bacteria</taxon>
        <taxon>Pseudomonadati</taxon>
        <taxon>Bacteroidota</taxon>
        <taxon>Flavobacteriia</taxon>
        <taxon>Flavobacteriales</taxon>
        <taxon>Flavobacteriaceae</taxon>
        <taxon>Flagellimonas</taxon>
    </lineage>
</organism>
<name>A0A2T0MHU1_9FLAO</name>
<reference evidence="8 9" key="1">
    <citation type="submission" date="2018-03" db="EMBL/GenBank/DDBJ databases">
        <title>Genomic Encyclopedia of Archaeal and Bacterial Type Strains, Phase II (KMG-II): from individual species to whole genera.</title>
        <authorList>
            <person name="Goeker M."/>
        </authorList>
    </citation>
    <scope>NUCLEOTIDE SEQUENCE [LARGE SCALE GENOMIC DNA]</scope>
    <source>
        <strain evidence="8 9">DSM 25027</strain>
    </source>
</reference>
<dbReference type="SUPFAM" id="SSF88946">
    <property type="entry name" value="Sigma2 domain of RNA polymerase sigma factors"/>
    <property type="match status" value="1"/>
</dbReference>
<comment type="caution">
    <text evidence="8">The sequence shown here is derived from an EMBL/GenBank/DDBJ whole genome shotgun (WGS) entry which is preliminary data.</text>
</comment>
<keyword evidence="3" id="KW-0731">Sigma factor</keyword>
<dbReference type="OrthoDB" id="9803470at2"/>
<dbReference type="InterPro" id="IPR014284">
    <property type="entry name" value="RNA_pol_sigma-70_dom"/>
</dbReference>
<dbReference type="PANTHER" id="PTHR43133:SF8">
    <property type="entry name" value="RNA POLYMERASE SIGMA FACTOR HI_1459-RELATED"/>
    <property type="match status" value="1"/>
</dbReference>
<evidence type="ECO:0000259" key="6">
    <source>
        <dbReference type="Pfam" id="PF04542"/>
    </source>
</evidence>
<dbReference type="NCBIfam" id="TIGR02937">
    <property type="entry name" value="sigma70-ECF"/>
    <property type="match status" value="1"/>
</dbReference>
<dbReference type="InterPro" id="IPR013324">
    <property type="entry name" value="RNA_pol_sigma_r3/r4-like"/>
</dbReference>
<dbReference type="CDD" id="cd06171">
    <property type="entry name" value="Sigma70_r4"/>
    <property type="match status" value="1"/>
</dbReference>
<evidence type="ECO:0000313" key="9">
    <source>
        <dbReference type="Proteomes" id="UP000237640"/>
    </source>
</evidence>
<evidence type="ECO:0000256" key="2">
    <source>
        <dbReference type="ARBA" id="ARBA00023015"/>
    </source>
</evidence>
<dbReference type="InterPro" id="IPR039425">
    <property type="entry name" value="RNA_pol_sigma-70-like"/>
</dbReference>
<dbReference type="SUPFAM" id="SSF88659">
    <property type="entry name" value="Sigma3 and sigma4 domains of RNA polymerase sigma factors"/>
    <property type="match status" value="1"/>
</dbReference>
<sequence length="180" mass="21025">MSSPQESDQNRLTTFFNEEYHSLRAYVRSRVEDSTDRDAEDIVQDVAVSIFSRPVDATPISNVAGFVYNAVRNRIIDLMRSKKTNTYTSDDMEHRWQEFAELFYDKADNSYTPELEKALRDAIRELKPEYKDIIIAVDFEGYTYREITMQTNISSGTLMSRRHRALSILAKTLEKQKNNF</sequence>